<dbReference type="EMBL" id="JAIWYP010000007">
    <property type="protein sequence ID" value="KAH3801832.1"/>
    <property type="molecule type" value="Genomic_DNA"/>
</dbReference>
<reference evidence="1" key="1">
    <citation type="journal article" date="2019" name="bioRxiv">
        <title>The Genome of the Zebra Mussel, Dreissena polymorpha: A Resource for Invasive Species Research.</title>
        <authorList>
            <person name="McCartney M.A."/>
            <person name="Auch B."/>
            <person name="Kono T."/>
            <person name="Mallez S."/>
            <person name="Zhang Y."/>
            <person name="Obille A."/>
            <person name="Becker A."/>
            <person name="Abrahante J.E."/>
            <person name="Garbe J."/>
            <person name="Badalamenti J.P."/>
            <person name="Herman A."/>
            <person name="Mangelson H."/>
            <person name="Liachko I."/>
            <person name="Sullivan S."/>
            <person name="Sone E.D."/>
            <person name="Koren S."/>
            <person name="Silverstein K.A.T."/>
            <person name="Beckman K.B."/>
            <person name="Gohl D.M."/>
        </authorList>
    </citation>
    <scope>NUCLEOTIDE SEQUENCE</scope>
    <source>
        <strain evidence="1">Duluth1</strain>
        <tissue evidence="1">Whole animal</tissue>
    </source>
</reference>
<gene>
    <name evidence="1" type="ORF">DPMN_155494</name>
</gene>
<accession>A0A9D4JBF1</accession>
<dbReference type="AlphaFoldDB" id="A0A9D4JBF1"/>
<dbReference type="Proteomes" id="UP000828390">
    <property type="component" value="Unassembled WGS sequence"/>
</dbReference>
<reference evidence="1" key="2">
    <citation type="submission" date="2020-11" db="EMBL/GenBank/DDBJ databases">
        <authorList>
            <person name="McCartney M.A."/>
            <person name="Auch B."/>
            <person name="Kono T."/>
            <person name="Mallez S."/>
            <person name="Becker A."/>
            <person name="Gohl D.M."/>
            <person name="Silverstein K.A.T."/>
            <person name="Koren S."/>
            <person name="Bechman K.B."/>
            <person name="Herman A."/>
            <person name="Abrahante J.E."/>
            <person name="Garbe J."/>
        </authorList>
    </citation>
    <scope>NUCLEOTIDE SEQUENCE</scope>
    <source>
        <strain evidence="1">Duluth1</strain>
        <tissue evidence="1">Whole animal</tissue>
    </source>
</reference>
<keyword evidence="2" id="KW-1185">Reference proteome</keyword>
<sequence>MKLGPKQEKKFCTQDFMRLWAQVKLHDCTNASRKWRPVPGPKQWRLRDGWKALTTFKAW</sequence>
<comment type="caution">
    <text evidence="1">The sequence shown here is derived from an EMBL/GenBank/DDBJ whole genome shotgun (WGS) entry which is preliminary data.</text>
</comment>
<evidence type="ECO:0000313" key="1">
    <source>
        <dbReference type="EMBL" id="KAH3801832.1"/>
    </source>
</evidence>
<protein>
    <submittedName>
        <fullName evidence="1">Uncharacterized protein</fullName>
    </submittedName>
</protein>
<name>A0A9D4JBF1_DREPO</name>
<evidence type="ECO:0000313" key="2">
    <source>
        <dbReference type="Proteomes" id="UP000828390"/>
    </source>
</evidence>
<proteinExistence type="predicted"/>
<organism evidence="1 2">
    <name type="scientific">Dreissena polymorpha</name>
    <name type="common">Zebra mussel</name>
    <name type="synonym">Mytilus polymorpha</name>
    <dbReference type="NCBI Taxonomy" id="45954"/>
    <lineage>
        <taxon>Eukaryota</taxon>
        <taxon>Metazoa</taxon>
        <taxon>Spiralia</taxon>
        <taxon>Lophotrochozoa</taxon>
        <taxon>Mollusca</taxon>
        <taxon>Bivalvia</taxon>
        <taxon>Autobranchia</taxon>
        <taxon>Heteroconchia</taxon>
        <taxon>Euheterodonta</taxon>
        <taxon>Imparidentia</taxon>
        <taxon>Neoheterodontei</taxon>
        <taxon>Myida</taxon>
        <taxon>Dreissenoidea</taxon>
        <taxon>Dreissenidae</taxon>
        <taxon>Dreissena</taxon>
    </lineage>
</organism>